<reference evidence="1 2" key="1">
    <citation type="submission" date="2016-10" db="EMBL/GenBank/DDBJ databases">
        <authorList>
            <person name="de Groot N.N."/>
        </authorList>
    </citation>
    <scope>NUCLEOTIDE SEQUENCE [LARGE SCALE GENOMIC DNA]</scope>
    <source>
        <strain evidence="1 2">DSM 25232</strain>
    </source>
</reference>
<dbReference type="STRING" id="1038014.SAMN04487910_3526"/>
<dbReference type="EMBL" id="FOAB01000006">
    <property type="protein sequence ID" value="SEL86362.1"/>
    <property type="molecule type" value="Genomic_DNA"/>
</dbReference>
<protein>
    <recommendedName>
        <fullName evidence="3">Lipoprotein</fullName>
    </recommendedName>
</protein>
<accession>A0A1H7TNB3</accession>
<proteinExistence type="predicted"/>
<gene>
    <name evidence="1" type="ORF">SAMN04487910_3526</name>
</gene>
<sequence length="158" mass="17697">MKNQFLLGVLALFSIISCEQKELLVNNDNSKTESLLENKSTTGIPYAEVLITHQPGFPEFKKEAKRICFADYFDVTIQSVTQCNTNPNTEILRFPNTVLRPTNGDPLEADDEDEQKPPPLYLEFNPIVISVDQLSEAASECGLLDATEIINCDNLIIF</sequence>
<dbReference type="RefSeq" id="WP_091410878.1">
    <property type="nucleotide sequence ID" value="NZ_FOAB01000006.1"/>
</dbReference>
<organism evidence="1 2">
    <name type="scientific">Aquimarina amphilecti</name>
    <dbReference type="NCBI Taxonomy" id="1038014"/>
    <lineage>
        <taxon>Bacteria</taxon>
        <taxon>Pseudomonadati</taxon>
        <taxon>Bacteroidota</taxon>
        <taxon>Flavobacteriia</taxon>
        <taxon>Flavobacteriales</taxon>
        <taxon>Flavobacteriaceae</taxon>
        <taxon>Aquimarina</taxon>
    </lineage>
</organism>
<keyword evidence="2" id="KW-1185">Reference proteome</keyword>
<dbReference type="PROSITE" id="PS51257">
    <property type="entry name" value="PROKAR_LIPOPROTEIN"/>
    <property type="match status" value="1"/>
</dbReference>
<evidence type="ECO:0008006" key="3">
    <source>
        <dbReference type="Google" id="ProtNLM"/>
    </source>
</evidence>
<evidence type="ECO:0000313" key="1">
    <source>
        <dbReference type="EMBL" id="SEL86362.1"/>
    </source>
</evidence>
<name>A0A1H7TNB3_AQUAM</name>
<dbReference type="Proteomes" id="UP000198521">
    <property type="component" value="Unassembled WGS sequence"/>
</dbReference>
<dbReference type="AlphaFoldDB" id="A0A1H7TNB3"/>
<evidence type="ECO:0000313" key="2">
    <source>
        <dbReference type="Proteomes" id="UP000198521"/>
    </source>
</evidence>